<feature type="domain" description="EF-hand" evidence="4">
    <location>
        <begin position="9"/>
        <end position="44"/>
    </location>
</feature>
<keyword evidence="1" id="KW-0479">Metal-binding</keyword>
<evidence type="ECO:0000256" key="1">
    <source>
        <dbReference type="ARBA" id="ARBA00022723"/>
    </source>
</evidence>
<protein>
    <submittedName>
        <fullName evidence="5">Rhomboid- protein 3</fullName>
    </submittedName>
</protein>
<dbReference type="EMBL" id="JAPFFF010000032">
    <property type="protein sequence ID" value="KAK8844388.1"/>
    <property type="molecule type" value="Genomic_DNA"/>
</dbReference>
<feature type="domain" description="EF-hand" evidence="4">
    <location>
        <begin position="193"/>
        <end position="228"/>
    </location>
</feature>
<proteinExistence type="predicted"/>
<dbReference type="PROSITE" id="PS00018">
    <property type="entry name" value="EF_HAND_1"/>
    <property type="match status" value="6"/>
</dbReference>
<feature type="domain" description="EF-hand" evidence="4">
    <location>
        <begin position="279"/>
        <end position="306"/>
    </location>
</feature>
<evidence type="ECO:0000259" key="4">
    <source>
        <dbReference type="PROSITE" id="PS50222"/>
    </source>
</evidence>
<dbReference type="SMART" id="SM00054">
    <property type="entry name" value="EFh"/>
    <property type="match status" value="5"/>
</dbReference>
<feature type="domain" description="EF-hand" evidence="4">
    <location>
        <begin position="90"/>
        <end position="117"/>
    </location>
</feature>
<dbReference type="PROSITE" id="PS50222">
    <property type="entry name" value="EF_HAND_2"/>
    <property type="match status" value="5"/>
</dbReference>
<feature type="domain" description="EF-hand" evidence="4">
    <location>
        <begin position="46"/>
        <end position="81"/>
    </location>
</feature>
<gene>
    <name evidence="5" type="ORF">M9Y10_024246</name>
</gene>
<dbReference type="Pfam" id="PF13833">
    <property type="entry name" value="EF-hand_8"/>
    <property type="match status" value="1"/>
</dbReference>
<dbReference type="Pfam" id="PF00036">
    <property type="entry name" value="EF-hand_1"/>
    <property type="match status" value="1"/>
</dbReference>
<dbReference type="InterPro" id="IPR011992">
    <property type="entry name" value="EF-hand-dom_pair"/>
</dbReference>
<dbReference type="Pfam" id="PF13202">
    <property type="entry name" value="EF-hand_5"/>
    <property type="match status" value="2"/>
</dbReference>
<evidence type="ECO:0000256" key="2">
    <source>
        <dbReference type="ARBA" id="ARBA00022737"/>
    </source>
</evidence>
<keyword evidence="3" id="KW-0106">Calcium</keyword>
<dbReference type="Gene3D" id="1.10.238.10">
    <property type="entry name" value="EF-hand"/>
    <property type="match status" value="4"/>
</dbReference>
<evidence type="ECO:0000256" key="3">
    <source>
        <dbReference type="ARBA" id="ARBA00022837"/>
    </source>
</evidence>
<dbReference type="Proteomes" id="UP001470230">
    <property type="component" value="Unassembled WGS sequence"/>
</dbReference>
<evidence type="ECO:0000313" key="6">
    <source>
        <dbReference type="Proteomes" id="UP001470230"/>
    </source>
</evidence>
<accession>A0ABR2HEQ1</accession>
<name>A0ABR2HEQ1_9EUKA</name>
<keyword evidence="2" id="KW-0677">Repeat</keyword>
<dbReference type="SUPFAM" id="SSF47473">
    <property type="entry name" value="EF-hand"/>
    <property type="match status" value="2"/>
</dbReference>
<dbReference type="CDD" id="cd00051">
    <property type="entry name" value="EFh"/>
    <property type="match status" value="2"/>
</dbReference>
<dbReference type="InterPro" id="IPR002048">
    <property type="entry name" value="EF_hand_dom"/>
</dbReference>
<comment type="caution">
    <text evidence="5">The sequence shown here is derived from an EMBL/GenBank/DDBJ whole genome shotgun (WGS) entry which is preliminary data.</text>
</comment>
<keyword evidence="6" id="KW-1185">Reference proteome</keyword>
<evidence type="ECO:0000313" key="5">
    <source>
        <dbReference type="EMBL" id="KAK8844388.1"/>
    </source>
</evidence>
<dbReference type="PANTHER" id="PTHR45942">
    <property type="entry name" value="PROTEIN PHOSPATASE 3 REGULATORY SUBUNIT B ALPHA ISOFORM TYPE 1"/>
    <property type="match status" value="1"/>
</dbReference>
<reference evidence="5 6" key="1">
    <citation type="submission" date="2024-04" db="EMBL/GenBank/DDBJ databases">
        <title>Tritrichomonas musculus Genome.</title>
        <authorList>
            <person name="Alves-Ferreira E."/>
            <person name="Grigg M."/>
            <person name="Lorenzi H."/>
            <person name="Galac M."/>
        </authorList>
    </citation>
    <scope>NUCLEOTIDE SEQUENCE [LARGE SCALE GENOMIC DNA]</scope>
    <source>
        <strain evidence="5 6">EAF2021</strain>
    </source>
</reference>
<organism evidence="5 6">
    <name type="scientific">Tritrichomonas musculus</name>
    <dbReference type="NCBI Taxonomy" id="1915356"/>
    <lineage>
        <taxon>Eukaryota</taxon>
        <taxon>Metamonada</taxon>
        <taxon>Parabasalia</taxon>
        <taxon>Tritrichomonadida</taxon>
        <taxon>Tritrichomonadidae</taxon>
        <taxon>Tritrichomonas</taxon>
    </lineage>
</organism>
<sequence>MAKQRNEQQRRERFDKYFSKFDEDSSGYLNLGEFIDFLEDYNKRELPDEQNEFLFHGIDIDNSGKINKEELWQLVEALNSNNSLYINKLFFRAVDKNKSREIDASEFVKLAKINGYEITEEEAQNQIRKLTSRSNKLTFAQFYKVITGEDIPKDTDPYDGKIPLNIKQRSANSNANVNSNADVNKNTRYITEAEKNQIKELFAKYDKSNNGKLEFDEFLKFMMEGLEIGDVNSPTVITQMRFLYDGMDIDASHNLDEDEVIRCLESFKTNDLKFLTKMIFRGADKDKSGKVSIEELKYAVDNLGEDGFNQDDFYNKCRLEFGKRKKELEYWEFYKIISGETLTKSSPDYDPYEGRFPEKSKCCLLL</sequence>
<dbReference type="InterPro" id="IPR018247">
    <property type="entry name" value="EF_Hand_1_Ca_BS"/>
</dbReference>